<evidence type="ECO:0000313" key="2">
    <source>
        <dbReference type="Proteomes" id="UP000030445"/>
    </source>
</evidence>
<dbReference type="eggNOG" id="ENOG50321AC">
    <property type="taxonomic scope" value="Bacteria"/>
</dbReference>
<protein>
    <submittedName>
        <fullName evidence="1">Uncharacterized protein</fullName>
    </submittedName>
</protein>
<evidence type="ECO:0000313" key="1">
    <source>
        <dbReference type="EMBL" id="KGF97147.1"/>
    </source>
</evidence>
<gene>
    <name evidence="1" type="ORF">EU96_1788</name>
</gene>
<dbReference type="Proteomes" id="UP000030445">
    <property type="component" value="Unassembled WGS sequence"/>
</dbReference>
<proteinExistence type="predicted"/>
<dbReference type="RefSeq" id="WP_241434583.1">
    <property type="nucleotide sequence ID" value="NZ_CP138951.1"/>
</dbReference>
<sequence>MTTTKHFYSGKNTLLISGQLEENIGIDLGGLMKLFNQFNILPKYLTAFNYAGLNLNETPKELEQCPVEFQTYWDKECKDNPTNQNCLIYCD</sequence>
<name>A0A0A2A5I8_PROMR</name>
<comment type="caution">
    <text evidence="1">The sequence shown here is derived from an EMBL/GenBank/DDBJ whole genome shotgun (WGS) entry which is preliminary data.</text>
</comment>
<accession>A0A0A2A5I8</accession>
<organism evidence="1 2">
    <name type="scientific">Prochlorococcus marinus str. MIT 9302</name>
    <dbReference type="NCBI Taxonomy" id="74545"/>
    <lineage>
        <taxon>Bacteria</taxon>
        <taxon>Bacillati</taxon>
        <taxon>Cyanobacteriota</taxon>
        <taxon>Cyanophyceae</taxon>
        <taxon>Synechococcales</taxon>
        <taxon>Prochlorococcaceae</taxon>
        <taxon>Prochlorococcus</taxon>
    </lineage>
</organism>
<dbReference type="AlphaFoldDB" id="A0A0A2A5I8"/>
<reference evidence="2" key="1">
    <citation type="journal article" date="2014" name="Sci. Data">
        <title>Genomes of diverse isolates of the marine cyanobacterium Prochlorococcus.</title>
        <authorList>
            <person name="Biller S."/>
            <person name="Berube P."/>
            <person name="Thompson J."/>
            <person name="Kelly L."/>
            <person name="Roggensack S."/>
            <person name="Awad L."/>
            <person name="Roache-Johnson K."/>
            <person name="Ding H."/>
            <person name="Giovannoni S.J."/>
            <person name="Moore L.R."/>
            <person name="Chisholm S.W."/>
        </authorList>
    </citation>
    <scope>NUCLEOTIDE SEQUENCE [LARGE SCALE GENOMIC DNA]</scope>
    <source>
        <strain evidence="2">MIT 9302</strain>
    </source>
</reference>
<dbReference type="EMBL" id="JNAM01000011">
    <property type="protein sequence ID" value="KGF97147.1"/>
    <property type="molecule type" value="Genomic_DNA"/>
</dbReference>